<dbReference type="GO" id="GO:0005524">
    <property type="term" value="F:ATP binding"/>
    <property type="evidence" value="ECO:0007669"/>
    <property type="project" value="UniProtKB-UniRule"/>
</dbReference>
<name>J4KKW1_BEAB2</name>
<sequence>MSSDFRDSYWLHWQSASGAEISKIEADPDRFNFLSFLATAQALEIEFLPIAWDASGAIGTGGTASIHQTPVNLDTSFAFKTYRKQHKTEEQIFRTLIAEITILCQPFIREHANIAQLHGICWDISLDNDKPWPVLVFEKSHLGDSYHFVRHGGQDMTPEERLSLCVDIGRAIIDMHSKRKPGPTIER</sequence>
<evidence type="ECO:0000313" key="4">
    <source>
        <dbReference type="Proteomes" id="UP000002762"/>
    </source>
</evidence>
<dbReference type="Gene3D" id="1.10.510.10">
    <property type="entry name" value="Transferase(Phosphotransferase) domain 1"/>
    <property type="match status" value="1"/>
</dbReference>
<reference evidence="3 4" key="1">
    <citation type="journal article" date="2012" name="Sci. Rep.">
        <title>Genomic perspectives on the evolution of fungal entomopathogenicity in Beauveria bassiana.</title>
        <authorList>
            <person name="Xiao G."/>
            <person name="Ying S.H."/>
            <person name="Zheng P."/>
            <person name="Wang Z.L."/>
            <person name="Zhang S."/>
            <person name="Xie X.Q."/>
            <person name="Shang Y."/>
            <person name="St Leger R.J."/>
            <person name="Zhao G.P."/>
            <person name="Wang C."/>
            <person name="Feng M.G."/>
        </authorList>
    </citation>
    <scope>NUCLEOTIDE SEQUENCE [LARGE SCALE GENOMIC DNA]</scope>
    <source>
        <strain evidence="3 4">ARSEF 2860</strain>
    </source>
</reference>
<gene>
    <name evidence="3" type="ORF">BBA_09919</name>
</gene>
<organism evidence="3 4">
    <name type="scientific">Beauveria bassiana (strain ARSEF 2860)</name>
    <name type="common">White muscardine disease fungus</name>
    <name type="synonym">Tritirachium shiotae</name>
    <dbReference type="NCBI Taxonomy" id="655819"/>
    <lineage>
        <taxon>Eukaryota</taxon>
        <taxon>Fungi</taxon>
        <taxon>Dikarya</taxon>
        <taxon>Ascomycota</taxon>
        <taxon>Pezizomycotina</taxon>
        <taxon>Sordariomycetes</taxon>
        <taxon>Hypocreomycetidae</taxon>
        <taxon>Hypocreales</taxon>
        <taxon>Cordycipitaceae</taxon>
        <taxon>Beauveria</taxon>
    </lineage>
</organism>
<dbReference type="GO" id="GO:0004672">
    <property type="term" value="F:protein kinase activity"/>
    <property type="evidence" value="ECO:0007669"/>
    <property type="project" value="InterPro"/>
</dbReference>
<protein>
    <recommendedName>
        <fullName evidence="2">Protein kinase domain-containing protein</fullName>
    </recommendedName>
</protein>
<evidence type="ECO:0000259" key="2">
    <source>
        <dbReference type="PROSITE" id="PS50011"/>
    </source>
</evidence>
<dbReference type="InterPro" id="IPR011009">
    <property type="entry name" value="Kinase-like_dom_sf"/>
</dbReference>
<keyword evidence="1" id="KW-0067">ATP-binding</keyword>
<dbReference type="InParanoid" id="J4KKW1"/>
<dbReference type="PROSITE" id="PS50011">
    <property type="entry name" value="PROTEIN_KINASE_DOM"/>
    <property type="match status" value="1"/>
</dbReference>
<dbReference type="AlphaFoldDB" id="J4KKW1"/>
<dbReference type="RefSeq" id="XP_008603238.1">
    <property type="nucleotide sequence ID" value="XM_008605016.1"/>
</dbReference>
<keyword evidence="1" id="KW-0547">Nucleotide-binding</keyword>
<dbReference type="PROSITE" id="PS00107">
    <property type="entry name" value="PROTEIN_KINASE_ATP"/>
    <property type="match status" value="1"/>
</dbReference>
<dbReference type="Proteomes" id="UP000002762">
    <property type="component" value="Unassembled WGS sequence"/>
</dbReference>
<dbReference type="Pfam" id="PF07714">
    <property type="entry name" value="PK_Tyr_Ser-Thr"/>
    <property type="match status" value="1"/>
</dbReference>
<dbReference type="InterPro" id="IPR001245">
    <property type="entry name" value="Ser-Thr/Tyr_kinase_cat_dom"/>
</dbReference>
<feature type="binding site" evidence="1">
    <location>
        <position position="80"/>
    </location>
    <ligand>
        <name>ATP</name>
        <dbReference type="ChEBI" id="CHEBI:30616"/>
    </ligand>
</feature>
<feature type="domain" description="Protein kinase" evidence="2">
    <location>
        <begin position="52"/>
        <end position="187"/>
    </location>
</feature>
<dbReference type="InterPro" id="IPR017441">
    <property type="entry name" value="Protein_kinase_ATP_BS"/>
</dbReference>
<dbReference type="GeneID" id="19892931"/>
<dbReference type="SUPFAM" id="SSF56112">
    <property type="entry name" value="Protein kinase-like (PK-like)"/>
    <property type="match status" value="1"/>
</dbReference>
<proteinExistence type="predicted"/>
<dbReference type="HOGENOM" id="CLU_1447412_0_0_1"/>
<evidence type="ECO:0000313" key="3">
    <source>
        <dbReference type="EMBL" id="EJP61144.1"/>
    </source>
</evidence>
<keyword evidence="4" id="KW-1185">Reference proteome</keyword>
<dbReference type="EMBL" id="JH725223">
    <property type="protein sequence ID" value="EJP61144.1"/>
    <property type="molecule type" value="Genomic_DNA"/>
</dbReference>
<dbReference type="InterPro" id="IPR000719">
    <property type="entry name" value="Prot_kinase_dom"/>
</dbReference>
<accession>J4KKW1</accession>
<dbReference type="STRING" id="655819.J4KKW1"/>
<evidence type="ECO:0000256" key="1">
    <source>
        <dbReference type="PROSITE-ProRule" id="PRU10141"/>
    </source>
</evidence>